<name>A0A370G402_GLULI</name>
<keyword evidence="2" id="KW-0964">Secreted</keyword>
<reference evidence="3 4" key="1">
    <citation type="submission" date="2018-07" db="EMBL/GenBank/DDBJ databases">
        <title>Genomic Encyclopedia of Type Strains, Phase IV (KMG-IV): sequencing the most valuable type-strain genomes for metagenomic binning, comparative biology and taxonomic classification.</title>
        <authorList>
            <person name="Goeker M."/>
        </authorList>
    </citation>
    <scope>NUCLEOTIDE SEQUENCE [LARGE SCALE GENOMIC DNA]</scope>
    <source>
        <strain evidence="3 4">DSM 5603</strain>
    </source>
</reference>
<evidence type="ECO:0000313" key="4">
    <source>
        <dbReference type="Proteomes" id="UP000254958"/>
    </source>
</evidence>
<dbReference type="AlphaFoldDB" id="A0A370G402"/>
<keyword evidence="4" id="KW-1185">Reference proteome</keyword>
<comment type="caution">
    <text evidence="3">The sequence shown here is derived from an EMBL/GenBank/DDBJ whole genome shotgun (WGS) entry which is preliminary data.</text>
</comment>
<evidence type="ECO:0000313" key="3">
    <source>
        <dbReference type="EMBL" id="RDI38617.1"/>
    </source>
</evidence>
<evidence type="ECO:0000256" key="2">
    <source>
        <dbReference type="ARBA" id="ARBA00022525"/>
    </source>
</evidence>
<evidence type="ECO:0000256" key="1">
    <source>
        <dbReference type="ARBA" id="ARBA00004613"/>
    </source>
</evidence>
<dbReference type="Pfam" id="PF03022">
    <property type="entry name" value="MRJP"/>
    <property type="match status" value="1"/>
</dbReference>
<organism evidence="3 4">
    <name type="scientific">Gluconacetobacter liquefaciens</name>
    <name type="common">Acetobacter liquefaciens</name>
    <dbReference type="NCBI Taxonomy" id="89584"/>
    <lineage>
        <taxon>Bacteria</taxon>
        <taxon>Pseudomonadati</taxon>
        <taxon>Pseudomonadota</taxon>
        <taxon>Alphaproteobacteria</taxon>
        <taxon>Acetobacterales</taxon>
        <taxon>Acetobacteraceae</taxon>
        <taxon>Gluconacetobacter</taxon>
    </lineage>
</organism>
<gene>
    <name evidence="3" type="ORF">C7453_10377</name>
</gene>
<dbReference type="Gene3D" id="2.120.10.30">
    <property type="entry name" value="TolB, C-terminal domain"/>
    <property type="match status" value="1"/>
</dbReference>
<sequence>MAVAAALAQRLHHRNPGLNDVSTQPPPEWRRKEQANVNNTIAAIPRGRLPSAADRGDMAPMFRTSTLPSRVIPAALAVSILTAAMPALAAKPAPPLDPSAPMVAVAESTTQVWTALVVLPDGRMILDAPAWTGAPGPTLALRDADGTIHPYPDARWNDPATLAEKRLISAESIQLADDGTLWALDSGFDGTDHAVAPAKLVKFDTHTASVTQSWTIDPAVLRPGSHVAGVRVGKGHAFILDSGVPGLIVVNLEHGTQRRLMDHNPSLTAQHPITVNGRVMQDTTGHTAIVNANEIEISPDEQWLYYQSTGGPLYRLGTDLLTDTTITSFELDDSPTLWYKTPPLGGMTVARDGTLYFDDISTGSIFRFTAGRVYQRIIVDPRLRWPATPTITATGQLYIPTAQLDRTPRFNHGQMAVQWPLTIYRIDTAALPAPVR</sequence>
<dbReference type="Proteomes" id="UP000254958">
    <property type="component" value="Unassembled WGS sequence"/>
</dbReference>
<dbReference type="RefSeq" id="WP_245948892.1">
    <property type="nucleotide sequence ID" value="NZ_BJMI01000005.1"/>
</dbReference>
<dbReference type="EMBL" id="QQAW01000003">
    <property type="protein sequence ID" value="RDI38617.1"/>
    <property type="molecule type" value="Genomic_DNA"/>
</dbReference>
<protein>
    <submittedName>
        <fullName evidence="3">Major royal jelly protein</fullName>
    </submittedName>
</protein>
<dbReference type="PANTHER" id="PTHR10009:SF18">
    <property type="entry name" value="PROTEIN YELLOW-LIKE PROTEIN"/>
    <property type="match status" value="1"/>
</dbReference>
<proteinExistence type="predicted"/>
<dbReference type="PANTHER" id="PTHR10009">
    <property type="entry name" value="PROTEIN YELLOW-RELATED"/>
    <property type="match status" value="1"/>
</dbReference>
<dbReference type="GO" id="GO:0005576">
    <property type="term" value="C:extracellular region"/>
    <property type="evidence" value="ECO:0007669"/>
    <property type="project" value="UniProtKB-SubCell"/>
</dbReference>
<accession>A0A370G402</accession>
<dbReference type="SUPFAM" id="SSF63829">
    <property type="entry name" value="Calcium-dependent phosphotriesterase"/>
    <property type="match status" value="1"/>
</dbReference>
<comment type="subcellular location">
    <subcellularLocation>
        <location evidence="1">Secreted</location>
    </subcellularLocation>
</comment>
<dbReference type="InterPro" id="IPR017996">
    <property type="entry name" value="MRJP/yellow-related"/>
</dbReference>
<dbReference type="InterPro" id="IPR011042">
    <property type="entry name" value="6-blade_b-propeller_TolB-like"/>
</dbReference>